<evidence type="ECO:0000256" key="1">
    <source>
        <dbReference type="SAM" id="Phobius"/>
    </source>
</evidence>
<dbReference type="Proteomes" id="UP001497602">
    <property type="component" value="Unassembled WGS sequence"/>
</dbReference>
<proteinExistence type="predicted"/>
<comment type="caution">
    <text evidence="2">The sequence shown here is derived from an EMBL/GenBank/DDBJ whole genome shotgun (WGS) entry which is preliminary data.</text>
</comment>
<evidence type="ECO:0000313" key="2">
    <source>
        <dbReference type="EMBL" id="CAL2106810.1"/>
    </source>
</evidence>
<feature type="transmembrane region" description="Helical" evidence="1">
    <location>
        <begin position="21"/>
        <end position="40"/>
    </location>
</feature>
<keyword evidence="3" id="KW-1185">Reference proteome</keyword>
<evidence type="ECO:0008006" key="4">
    <source>
        <dbReference type="Google" id="ProtNLM"/>
    </source>
</evidence>
<gene>
    <name evidence="2" type="ORF">T190115A13A_20090</name>
</gene>
<dbReference type="EMBL" id="CAXJRC010000022">
    <property type="protein sequence ID" value="CAL2106810.1"/>
    <property type="molecule type" value="Genomic_DNA"/>
</dbReference>
<keyword evidence="1" id="KW-1133">Transmembrane helix</keyword>
<evidence type="ECO:0000313" key="3">
    <source>
        <dbReference type="Proteomes" id="UP001497602"/>
    </source>
</evidence>
<protein>
    <recommendedName>
        <fullName evidence="4">Transposase</fullName>
    </recommendedName>
</protein>
<organism evidence="2 3">
    <name type="scientific">Tenacibaculum vairaonense</name>
    <dbReference type="NCBI Taxonomy" id="3137860"/>
    <lineage>
        <taxon>Bacteria</taxon>
        <taxon>Pseudomonadati</taxon>
        <taxon>Bacteroidota</taxon>
        <taxon>Flavobacteriia</taxon>
        <taxon>Flavobacteriales</taxon>
        <taxon>Flavobacteriaceae</taxon>
        <taxon>Tenacibaculum</taxon>
    </lineage>
</organism>
<keyword evidence="1" id="KW-0472">Membrane</keyword>
<dbReference type="RefSeq" id="WP_348702780.1">
    <property type="nucleotide sequence ID" value="NZ_CAXIYA010000007.1"/>
</dbReference>
<sequence length="60" mass="7153">MKLTLSKRKAPCFSKRKREKFLLLPLFYNGSVYWLENVLIKKNFNGTNYQITDVKRVNKA</sequence>
<accession>A0ABM9PM90</accession>
<reference evidence="2 3" key="1">
    <citation type="submission" date="2024-05" db="EMBL/GenBank/DDBJ databases">
        <authorList>
            <person name="Duchaud E."/>
        </authorList>
    </citation>
    <scope>NUCLEOTIDE SEQUENCE [LARGE SCALE GENOMIC DNA]</scope>
    <source>
        <strain evidence="2">Ena-SAMPLE-TAB-13-05-2024-13:56:06:370-140305</strain>
    </source>
</reference>
<name>A0ABM9PM90_9FLAO</name>
<keyword evidence="1" id="KW-0812">Transmembrane</keyword>